<gene>
    <name evidence="1" type="ORF">NLJ89_g7928</name>
</gene>
<dbReference type="EMBL" id="JANKHO010001010">
    <property type="protein sequence ID" value="KAJ3504442.1"/>
    <property type="molecule type" value="Genomic_DNA"/>
</dbReference>
<sequence length="157" mass="18163">MAATSRSKYAVYSGYLVSVDDFKNFFATIKPSLAKKPFDEHVLGYDSWRRRLPKADQARVPRLRLIPLPDIPEICMPTDDTVDKAFLPTRHVRYTSKKQLCRDGENRHLWEENEEDKAKLEEFSRFIASLGGNLDVTRVAGFGCLKDRHPDFAWGNW</sequence>
<proteinExistence type="predicted"/>
<evidence type="ECO:0000313" key="2">
    <source>
        <dbReference type="Proteomes" id="UP001148786"/>
    </source>
</evidence>
<keyword evidence="2" id="KW-1185">Reference proteome</keyword>
<evidence type="ECO:0000313" key="1">
    <source>
        <dbReference type="EMBL" id="KAJ3504442.1"/>
    </source>
</evidence>
<protein>
    <submittedName>
        <fullName evidence="1">Uncharacterized protein</fullName>
    </submittedName>
</protein>
<reference evidence="1" key="1">
    <citation type="submission" date="2022-07" db="EMBL/GenBank/DDBJ databases">
        <title>Genome Sequence of Agrocybe chaxingu.</title>
        <authorList>
            <person name="Buettner E."/>
        </authorList>
    </citation>
    <scope>NUCLEOTIDE SEQUENCE</scope>
    <source>
        <strain evidence="1">MP-N11</strain>
    </source>
</reference>
<comment type="caution">
    <text evidence="1">The sequence shown here is derived from an EMBL/GenBank/DDBJ whole genome shotgun (WGS) entry which is preliminary data.</text>
</comment>
<dbReference type="OrthoDB" id="2872100at2759"/>
<name>A0A9W8MRA1_9AGAR</name>
<organism evidence="1 2">
    <name type="scientific">Agrocybe chaxingu</name>
    <dbReference type="NCBI Taxonomy" id="84603"/>
    <lineage>
        <taxon>Eukaryota</taxon>
        <taxon>Fungi</taxon>
        <taxon>Dikarya</taxon>
        <taxon>Basidiomycota</taxon>
        <taxon>Agaricomycotina</taxon>
        <taxon>Agaricomycetes</taxon>
        <taxon>Agaricomycetidae</taxon>
        <taxon>Agaricales</taxon>
        <taxon>Agaricineae</taxon>
        <taxon>Strophariaceae</taxon>
        <taxon>Agrocybe</taxon>
    </lineage>
</organism>
<accession>A0A9W8MRA1</accession>
<dbReference type="Proteomes" id="UP001148786">
    <property type="component" value="Unassembled WGS sequence"/>
</dbReference>
<dbReference type="AlphaFoldDB" id="A0A9W8MRA1"/>